<evidence type="ECO:0000259" key="2">
    <source>
        <dbReference type="SMART" id="SM00331"/>
    </source>
</evidence>
<keyword evidence="4" id="KW-1185">Reference proteome</keyword>
<dbReference type="InterPro" id="IPR052016">
    <property type="entry name" value="Bact_Sigma-Reg"/>
</dbReference>
<keyword evidence="1" id="KW-0378">Hydrolase</keyword>
<dbReference type="InterPro" id="IPR036457">
    <property type="entry name" value="PPM-type-like_dom_sf"/>
</dbReference>
<reference evidence="3 4" key="1">
    <citation type="submission" date="2021-05" db="EMBL/GenBank/DDBJ databases">
        <title>Fusibacter ferrireducens sp. nov., an anaerobic, sulfur- and Fe-reducing bacterium isolated from the mangrove sediment.</title>
        <authorList>
            <person name="Qiu D."/>
        </authorList>
    </citation>
    <scope>NUCLEOTIDE SEQUENCE [LARGE SCALE GENOMIC DNA]</scope>
    <source>
        <strain evidence="3 4">DSM 12116</strain>
    </source>
</reference>
<evidence type="ECO:0000313" key="3">
    <source>
        <dbReference type="EMBL" id="MBS7527559.1"/>
    </source>
</evidence>
<feature type="domain" description="PPM-type phosphatase" evidence="2">
    <location>
        <begin position="2"/>
        <end position="216"/>
    </location>
</feature>
<dbReference type="Pfam" id="PF07228">
    <property type="entry name" value="SpoIIE"/>
    <property type="match status" value="1"/>
</dbReference>
<dbReference type="SMART" id="SM00331">
    <property type="entry name" value="PP2C_SIG"/>
    <property type="match status" value="1"/>
</dbReference>
<dbReference type="Gene3D" id="3.60.40.10">
    <property type="entry name" value="PPM-type phosphatase domain"/>
    <property type="match status" value="1"/>
</dbReference>
<dbReference type="PANTHER" id="PTHR43156:SF2">
    <property type="entry name" value="STAGE II SPORULATION PROTEIN E"/>
    <property type="match status" value="1"/>
</dbReference>
<sequence>MHHFIDVAHHSLNKHGEELCGDKVEILKTEDRTIIVLADGLGSGVKANILATVTTKIVMTMLRSGAELDDTIDTIINTLPICSVRKIGYATFSIIEIDNELNCRMIEFDNPPIFFMRNQKMVALEKTELILSGKKLKRSQVKLAVGDTLVLCSDGVIHAGVGVLLNHGWEWSHVAAYLEDQLHHSSEYLNRRLIDTCNKLYDQSPGDDTTAVTVMIREPQYINVLTGPPISPREDKAIVDQFMNSIGKHVVCGGTAANIVARELNATVETTLEYCDPKIPPIGFIKGVDLVTEGVLTLKMLLSKLKMINRTCEEPDLSKKDGVTRLLKLFIEDATNIEFWVGHAINPAHQNPDFPKDLGIKINVVKELIEELSTMGKQARMLFIDGDFSNQREA</sequence>
<dbReference type="PANTHER" id="PTHR43156">
    <property type="entry name" value="STAGE II SPORULATION PROTEIN E-RELATED"/>
    <property type="match status" value="1"/>
</dbReference>
<dbReference type="Proteomes" id="UP000746471">
    <property type="component" value="Unassembled WGS sequence"/>
</dbReference>
<accession>A0ABS5PQX4</accession>
<name>A0ABS5PQX4_9FIRM</name>
<dbReference type="SUPFAM" id="SSF81606">
    <property type="entry name" value="PP2C-like"/>
    <property type="match status" value="1"/>
</dbReference>
<gene>
    <name evidence="3" type="ORF">KHM83_12815</name>
</gene>
<protein>
    <submittedName>
        <fullName evidence="3">SpoIIE family protein phosphatase</fullName>
    </submittedName>
</protein>
<dbReference type="InterPro" id="IPR001932">
    <property type="entry name" value="PPM-type_phosphatase-like_dom"/>
</dbReference>
<dbReference type="RefSeq" id="WP_213237421.1">
    <property type="nucleotide sequence ID" value="NZ_JAHBCL010000022.1"/>
</dbReference>
<proteinExistence type="predicted"/>
<comment type="caution">
    <text evidence="3">The sequence shown here is derived from an EMBL/GenBank/DDBJ whole genome shotgun (WGS) entry which is preliminary data.</text>
</comment>
<evidence type="ECO:0000256" key="1">
    <source>
        <dbReference type="ARBA" id="ARBA00022801"/>
    </source>
</evidence>
<dbReference type="EMBL" id="JAHBCL010000022">
    <property type="protein sequence ID" value="MBS7527559.1"/>
    <property type="molecule type" value="Genomic_DNA"/>
</dbReference>
<organism evidence="3 4">
    <name type="scientific">Fusibacter paucivorans</name>
    <dbReference type="NCBI Taxonomy" id="76009"/>
    <lineage>
        <taxon>Bacteria</taxon>
        <taxon>Bacillati</taxon>
        <taxon>Bacillota</taxon>
        <taxon>Clostridia</taxon>
        <taxon>Eubacteriales</taxon>
        <taxon>Eubacteriales Family XII. Incertae Sedis</taxon>
        <taxon>Fusibacter</taxon>
    </lineage>
</organism>
<evidence type="ECO:0000313" key="4">
    <source>
        <dbReference type="Proteomes" id="UP000746471"/>
    </source>
</evidence>